<dbReference type="EMBL" id="CP045798">
    <property type="protein sequence ID" value="QNB45410.1"/>
    <property type="molecule type" value="Genomic_DNA"/>
</dbReference>
<proteinExistence type="predicted"/>
<dbReference type="KEGG" id="tfr:BR63_03215"/>
<reference evidence="1 2" key="1">
    <citation type="journal article" date="2019" name="Front. Microbiol.">
        <title>Thermoanaerosceptrum fracticalcis gen. nov. sp. nov., a Novel Fumarate-Fermenting Microorganism From a Deep Fractured Carbonate Aquifer of the US Great Basin.</title>
        <authorList>
            <person name="Hamilton-Brehm S.D."/>
            <person name="Stewart L.E."/>
            <person name="Zavarin M."/>
            <person name="Caldwell M."/>
            <person name="Lawson P.A."/>
            <person name="Onstott T.C."/>
            <person name="Grzymski J."/>
            <person name="Neveux I."/>
            <person name="Lollar B.S."/>
            <person name="Russell C.E."/>
            <person name="Moser D.P."/>
        </authorList>
    </citation>
    <scope>NUCLEOTIDE SEQUENCE [LARGE SCALE GENOMIC DNA]</scope>
    <source>
        <strain evidence="1 2">DRI-13</strain>
    </source>
</reference>
<evidence type="ECO:0000313" key="2">
    <source>
        <dbReference type="Proteomes" id="UP000515847"/>
    </source>
</evidence>
<dbReference type="Proteomes" id="UP000515847">
    <property type="component" value="Chromosome"/>
</dbReference>
<organism evidence="1 2">
    <name type="scientific">Thermanaerosceptrum fracticalcis</name>
    <dbReference type="NCBI Taxonomy" id="1712410"/>
    <lineage>
        <taxon>Bacteria</taxon>
        <taxon>Bacillati</taxon>
        <taxon>Bacillota</taxon>
        <taxon>Clostridia</taxon>
        <taxon>Eubacteriales</taxon>
        <taxon>Peptococcaceae</taxon>
        <taxon>Thermanaerosceptrum</taxon>
    </lineage>
</organism>
<sequence>MRDVKISFRVNDPEVAEMLERKKQNGEMSAFINEALKFYKDNHLEILEIKRELKAIKEMLESGGVTYVGGDKTETKQKIISPAEEVLLNGLDVFL</sequence>
<gene>
    <name evidence="1" type="ORF">BR63_03215</name>
</gene>
<dbReference type="RefSeq" id="WP_034423029.1">
    <property type="nucleotide sequence ID" value="NZ_CP045798.1"/>
</dbReference>
<evidence type="ECO:0000313" key="1">
    <source>
        <dbReference type="EMBL" id="QNB45410.1"/>
    </source>
</evidence>
<name>A0A7G6E006_THEFR</name>
<keyword evidence="2" id="KW-1185">Reference proteome</keyword>
<protein>
    <submittedName>
        <fullName evidence="1">Uncharacterized protein</fullName>
    </submittedName>
</protein>
<dbReference type="AlphaFoldDB" id="A0A7G6E006"/>
<accession>A0A7G6E006</accession>